<protein>
    <submittedName>
        <fullName evidence="2">Uncharacterized protein</fullName>
    </submittedName>
</protein>
<feature type="signal peptide" evidence="1">
    <location>
        <begin position="1"/>
        <end position="26"/>
    </location>
</feature>
<organism evidence="2 3">
    <name type="scientific">Chironomus riparius</name>
    <dbReference type="NCBI Taxonomy" id="315576"/>
    <lineage>
        <taxon>Eukaryota</taxon>
        <taxon>Metazoa</taxon>
        <taxon>Ecdysozoa</taxon>
        <taxon>Arthropoda</taxon>
        <taxon>Hexapoda</taxon>
        <taxon>Insecta</taxon>
        <taxon>Pterygota</taxon>
        <taxon>Neoptera</taxon>
        <taxon>Endopterygota</taxon>
        <taxon>Diptera</taxon>
        <taxon>Nematocera</taxon>
        <taxon>Chironomoidea</taxon>
        <taxon>Chironomidae</taxon>
        <taxon>Chironominae</taxon>
        <taxon>Chironomus</taxon>
    </lineage>
</organism>
<dbReference type="EMBL" id="OU895877">
    <property type="protein sequence ID" value="CAH1707264.1"/>
    <property type="molecule type" value="Genomic_DNA"/>
</dbReference>
<dbReference type="Proteomes" id="UP001153620">
    <property type="component" value="Chromosome 1"/>
</dbReference>
<gene>
    <name evidence="2" type="ORF">CHIRRI_LOCUS125</name>
</gene>
<keyword evidence="3" id="KW-1185">Reference proteome</keyword>
<sequence length="64" mass="7527">MNFNKMFWKIFICLVLFFQMIYLSSAVPGICCGIVSCWCHYNDFTEETLNDFHDDGIDYVQLDA</sequence>
<evidence type="ECO:0000313" key="3">
    <source>
        <dbReference type="Proteomes" id="UP001153620"/>
    </source>
</evidence>
<proteinExistence type="predicted"/>
<accession>A0A9P0IIG4</accession>
<dbReference type="AlphaFoldDB" id="A0A9P0IIG4"/>
<keyword evidence="1" id="KW-0732">Signal</keyword>
<feature type="chain" id="PRO_5040482737" evidence="1">
    <location>
        <begin position="27"/>
        <end position="64"/>
    </location>
</feature>
<name>A0A9P0IIG4_9DIPT</name>
<evidence type="ECO:0000256" key="1">
    <source>
        <dbReference type="SAM" id="SignalP"/>
    </source>
</evidence>
<evidence type="ECO:0000313" key="2">
    <source>
        <dbReference type="EMBL" id="CAH1707264.1"/>
    </source>
</evidence>
<reference evidence="2" key="1">
    <citation type="submission" date="2022-01" db="EMBL/GenBank/DDBJ databases">
        <authorList>
            <person name="King R."/>
        </authorList>
    </citation>
    <scope>NUCLEOTIDE SEQUENCE</scope>
</reference>
<reference evidence="2" key="2">
    <citation type="submission" date="2022-10" db="EMBL/GenBank/DDBJ databases">
        <authorList>
            <consortium name="ENA_rothamsted_submissions"/>
            <consortium name="culmorum"/>
            <person name="King R."/>
        </authorList>
    </citation>
    <scope>NUCLEOTIDE SEQUENCE</scope>
</reference>